<reference evidence="5 6" key="1">
    <citation type="submission" date="2019-07" db="EMBL/GenBank/DDBJ databases">
        <title>Allobacillus sp. nov. SKP isolated from shrimp paste of Euphausiacea.</title>
        <authorList>
            <person name="Kanchanasin P."/>
            <person name="Tanasupawat S."/>
            <person name="Shi W."/>
            <person name="Wu L."/>
            <person name="Ma J."/>
        </authorList>
    </citation>
    <scope>NUCLEOTIDE SEQUENCE [LARGE SCALE GENOMIC DNA]</scope>
    <source>
        <strain evidence="5 6">SKP4-8</strain>
    </source>
</reference>
<dbReference type="EMBL" id="VMHE01000002">
    <property type="protein sequence ID" value="TSJ67151.1"/>
    <property type="molecule type" value="Genomic_DNA"/>
</dbReference>
<keyword evidence="3" id="KW-0472">Membrane</keyword>
<keyword evidence="6" id="KW-1185">Reference proteome</keyword>
<dbReference type="Gene3D" id="6.10.250.3150">
    <property type="match status" value="1"/>
</dbReference>
<evidence type="ECO:0000256" key="3">
    <source>
        <dbReference type="SAM" id="Phobius"/>
    </source>
</evidence>
<protein>
    <recommendedName>
        <fullName evidence="4">Magnesium transporter MgtE intracellular domain-containing protein</fullName>
    </recommendedName>
</protein>
<feature type="region of interest" description="Disordered" evidence="2">
    <location>
        <begin position="169"/>
        <end position="190"/>
    </location>
</feature>
<evidence type="ECO:0000256" key="1">
    <source>
        <dbReference type="SAM" id="Coils"/>
    </source>
</evidence>
<keyword evidence="1" id="KW-0175">Coiled coil</keyword>
<name>A0A556PRY7_9BACI</name>
<comment type="caution">
    <text evidence="5">The sequence shown here is derived from an EMBL/GenBank/DDBJ whole genome shotgun (WGS) entry which is preliminary data.</text>
</comment>
<evidence type="ECO:0000256" key="2">
    <source>
        <dbReference type="SAM" id="MobiDB-lite"/>
    </source>
</evidence>
<dbReference type="AlphaFoldDB" id="A0A556PRY7"/>
<sequence>MAMNANEEKKTGKLQWILFVIVIPIIFAIVMLLIVLSVMGMNPINQLKEAPIVASFVDSKDEEILQSQLDEIQKESNNKNTQIENLQSQVSQKEAKIEELENEIADLNVELERREETLLTEEEAIKKMSNSFSGIEPKIAAEIIIEMEEQVALKLLEQMSDDERGKVLGAMNPEQAASYTDSLIERKSAE</sequence>
<organism evidence="5 6">
    <name type="scientific">Allobacillus salarius</name>
    <dbReference type="NCBI Taxonomy" id="1955272"/>
    <lineage>
        <taxon>Bacteria</taxon>
        <taxon>Bacillati</taxon>
        <taxon>Bacillota</taxon>
        <taxon>Bacilli</taxon>
        <taxon>Bacillales</taxon>
        <taxon>Bacillaceae</taxon>
        <taxon>Allobacillus</taxon>
    </lineage>
</organism>
<feature type="coiled-coil region" evidence="1">
    <location>
        <begin position="62"/>
        <end position="124"/>
    </location>
</feature>
<keyword evidence="3" id="KW-1133">Transmembrane helix</keyword>
<dbReference type="Proteomes" id="UP000316425">
    <property type="component" value="Unassembled WGS sequence"/>
</dbReference>
<evidence type="ECO:0000259" key="4">
    <source>
        <dbReference type="Pfam" id="PF03448"/>
    </source>
</evidence>
<evidence type="ECO:0000313" key="6">
    <source>
        <dbReference type="Proteomes" id="UP000316425"/>
    </source>
</evidence>
<feature type="domain" description="Magnesium transporter MgtE intracellular" evidence="4">
    <location>
        <begin position="103"/>
        <end position="187"/>
    </location>
</feature>
<dbReference type="Pfam" id="PF03448">
    <property type="entry name" value="MgtE_N"/>
    <property type="match status" value="1"/>
</dbReference>
<dbReference type="InterPro" id="IPR006668">
    <property type="entry name" value="Mg_transptr_MgtE_intracell_dom"/>
</dbReference>
<evidence type="ECO:0000313" key="5">
    <source>
        <dbReference type="EMBL" id="TSJ67151.1"/>
    </source>
</evidence>
<dbReference type="OrthoDB" id="1724615at2"/>
<keyword evidence="3" id="KW-0812">Transmembrane</keyword>
<proteinExistence type="predicted"/>
<gene>
    <name evidence="5" type="ORF">FPQ13_02540</name>
</gene>
<feature type="transmembrane region" description="Helical" evidence="3">
    <location>
        <begin position="16"/>
        <end position="38"/>
    </location>
</feature>
<accession>A0A556PRY7</accession>
<dbReference type="SUPFAM" id="SSF158791">
    <property type="entry name" value="MgtE N-terminal domain-like"/>
    <property type="match status" value="1"/>
</dbReference>